<reference evidence="2 3" key="1">
    <citation type="submission" date="2019-08" db="EMBL/GenBank/DDBJ databases">
        <title>Amphibian skin-associated Pigmentiphaga: genome sequence and occurrence across geography and hosts.</title>
        <authorList>
            <person name="Bletz M.C."/>
            <person name="Bunk B."/>
            <person name="Sproeer C."/>
            <person name="Biwer P."/>
            <person name="Reiter S."/>
            <person name="Rabemananjara F.C.E."/>
            <person name="Schulz S."/>
            <person name="Overmann J."/>
            <person name="Vences M."/>
        </authorList>
    </citation>
    <scope>NUCLEOTIDE SEQUENCE [LARGE SCALE GENOMIC DNA]</scope>
    <source>
        <strain evidence="2 3">Mada1488</strain>
    </source>
</reference>
<organism evidence="2 3">
    <name type="scientific">Pigmentiphaga aceris</name>
    <dbReference type="NCBI Taxonomy" id="1940612"/>
    <lineage>
        <taxon>Bacteria</taxon>
        <taxon>Pseudomonadati</taxon>
        <taxon>Pseudomonadota</taxon>
        <taxon>Betaproteobacteria</taxon>
        <taxon>Burkholderiales</taxon>
        <taxon>Alcaligenaceae</taxon>
        <taxon>Pigmentiphaga</taxon>
    </lineage>
</organism>
<dbReference type="AlphaFoldDB" id="A0A5C0B4B9"/>
<accession>A0A5C0B4B9</accession>
<dbReference type="KEGG" id="pacr:FXN63_21465"/>
<dbReference type="Proteomes" id="UP000325161">
    <property type="component" value="Chromosome"/>
</dbReference>
<evidence type="ECO:0000259" key="1">
    <source>
        <dbReference type="Pfam" id="PF01863"/>
    </source>
</evidence>
<dbReference type="EMBL" id="CP043046">
    <property type="protein sequence ID" value="QEI09482.1"/>
    <property type="molecule type" value="Genomic_DNA"/>
</dbReference>
<dbReference type="PANTHER" id="PTHR30399:SF1">
    <property type="entry name" value="UTP PYROPHOSPHATASE"/>
    <property type="match status" value="1"/>
</dbReference>
<dbReference type="InterPro" id="IPR053136">
    <property type="entry name" value="UTP_pyrophosphatase-like"/>
</dbReference>
<dbReference type="OrthoDB" id="9811177at2"/>
<dbReference type="InterPro" id="IPR002725">
    <property type="entry name" value="YgjP-like_metallopeptidase"/>
</dbReference>
<feature type="domain" description="YgjP-like metallopeptidase" evidence="1">
    <location>
        <begin position="14"/>
        <end position="226"/>
    </location>
</feature>
<evidence type="ECO:0000313" key="2">
    <source>
        <dbReference type="EMBL" id="QEI09482.1"/>
    </source>
</evidence>
<name>A0A5C0B4B9_9BURK</name>
<dbReference type="CDD" id="cd07344">
    <property type="entry name" value="M48_yhfN_like"/>
    <property type="match status" value="1"/>
</dbReference>
<dbReference type="Pfam" id="PF01863">
    <property type="entry name" value="YgjP-like"/>
    <property type="match status" value="1"/>
</dbReference>
<dbReference type="Gene3D" id="3.30.2010.10">
    <property type="entry name" value="Metalloproteases ('zincins'), catalytic domain"/>
    <property type="match status" value="1"/>
</dbReference>
<proteinExistence type="predicted"/>
<sequence>MIGFVLLRSKRRSIGFMIGDEGLRVTAPRWVTLGDIDAAVTEKSAWILSKLQVWRERRDKIALGGTRWEDGGEFPYLGKRLVLRLSMQHGTVLDGNPDAPEDGATLWLGLPADASSIRVRDTVQVWLQGQARRLIGTRLNAFLARTGLKIAKWRLSSASSRWGSCTSTGNIMLSWRLMHFGVDVIDYVIAHELAHLREMNHSPKFWAQVSLLLPGFEPARDVLRQHDPASLPKFK</sequence>
<evidence type="ECO:0000313" key="3">
    <source>
        <dbReference type="Proteomes" id="UP000325161"/>
    </source>
</evidence>
<gene>
    <name evidence="2" type="ORF">FXN63_21465</name>
</gene>
<protein>
    <submittedName>
        <fullName evidence="2">M48 family metallopeptidase</fullName>
    </submittedName>
</protein>
<dbReference type="PANTHER" id="PTHR30399">
    <property type="entry name" value="UNCHARACTERIZED PROTEIN YGJP"/>
    <property type="match status" value="1"/>
</dbReference>
<keyword evidence="3" id="KW-1185">Reference proteome</keyword>